<sequence>MIIDLHFHTKQHSPCSQIDYEEGIKYAKAIGLDGICITDHDTFANRDFAKAMQAKYGILVFVGTEILTLEGDILCFGLDEIPAGMVSAQALIDHVNAVGGACIAAHPYRENMRGLGDHLFEVHGLHAVETLNGNTKDANNLKASATADQINCPHCGGSDAHRINRIGIYATQFPDTVVSEQDLIRCIKEGQISPVTYISGTYR</sequence>
<feature type="domain" description="Polymerase/histidinol phosphatase N-terminal" evidence="1">
    <location>
        <begin position="3"/>
        <end position="70"/>
    </location>
</feature>
<keyword evidence="3" id="KW-1185">Reference proteome</keyword>
<dbReference type="Gene3D" id="3.20.20.140">
    <property type="entry name" value="Metal-dependent hydrolases"/>
    <property type="match status" value="1"/>
</dbReference>
<dbReference type="InterPro" id="IPR003141">
    <property type="entry name" value="Pol/His_phosphatase_N"/>
</dbReference>
<dbReference type="SMART" id="SM00481">
    <property type="entry name" value="POLIIIAc"/>
    <property type="match status" value="1"/>
</dbReference>
<protein>
    <submittedName>
        <fullName evidence="2">PHP domain-containing protein</fullName>
    </submittedName>
</protein>
<dbReference type="RefSeq" id="WP_213235027.1">
    <property type="nucleotide sequence ID" value="NZ_JAHBCL010000001.1"/>
</dbReference>
<gene>
    <name evidence="2" type="ORF">KHM83_00990</name>
</gene>
<proteinExistence type="predicted"/>
<dbReference type="PANTHER" id="PTHR42924:SF3">
    <property type="entry name" value="POLYMERASE_HISTIDINOL PHOSPHATASE N-TERMINAL DOMAIN-CONTAINING PROTEIN"/>
    <property type="match status" value="1"/>
</dbReference>
<name>A0ABS5PLH3_9FIRM</name>
<dbReference type="Pfam" id="PF02811">
    <property type="entry name" value="PHP"/>
    <property type="match status" value="1"/>
</dbReference>
<dbReference type="EMBL" id="JAHBCL010000001">
    <property type="protein sequence ID" value="MBS7525244.1"/>
    <property type="molecule type" value="Genomic_DNA"/>
</dbReference>
<comment type="caution">
    <text evidence="2">The sequence shown here is derived from an EMBL/GenBank/DDBJ whole genome shotgun (WGS) entry which is preliminary data.</text>
</comment>
<dbReference type="InterPro" id="IPR016195">
    <property type="entry name" value="Pol/histidinol_Pase-like"/>
</dbReference>
<dbReference type="Pfam" id="PF13263">
    <property type="entry name" value="PHP_C"/>
    <property type="match status" value="1"/>
</dbReference>
<accession>A0ABS5PLH3</accession>
<evidence type="ECO:0000313" key="2">
    <source>
        <dbReference type="EMBL" id="MBS7525244.1"/>
    </source>
</evidence>
<dbReference type="SUPFAM" id="SSF89550">
    <property type="entry name" value="PHP domain-like"/>
    <property type="match status" value="1"/>
</dbReference>
<evidence type="ECO:0000259" key="1">
    <source>
        <dbReference type="SMART" id="SM00481"/>
    </source>
</evidence>
<dbReference type="InterPro" id="IPR004013">
    <property type="entry name" value="PHP_dom"/>
</dbReference>
<dbReference type="CDD" id="cd07432">
    <property type="entry name" value="PHP_HisPPase"/>
    <property type="match status" value="1"/>
</dbReference>
<evidence type="ECO:0000313" key="3">
    <source>
        <dbReference type="Proteomes" id="UP000746471"/>
    </source>
</evidence>
<reference evidence="2 3" key="1">
    <citation type="submission" date="2021-05" db="EMBL/GenBank/DDBJ databases">
        <title>Fusibacter ferrireducens sp. nov., an anaerobic, sulfur- and Fe-reducing bacterium isolated from the mangrove sediment.</title>
        <authorList>
            <person name="Qiu D."/>
        </authorList>
    </citation>
    <scope>NUCLEOTIDE SEQUENCE [LARGE SCALE GENOMIC DNA]</scope>
    <source>
        <strain evidence="2 3">DSM 12116</strain>
    </source>
</reference>
<dbReference type="InterPro" id="IPR052018">
    <property type="entry name" value="PHP_domain"/>
</dbReference>
<dbReference type="Proteomes" id="UP000746471">
    <property type="component" value="Unassembled WGS sequence"/>
</dbReference>
<organism evidence="2 3">
    <name type="scientific">Fusibacter paucivorans</name>
    <dbReference type="NCBI Taxonomy" id="76009"/>
    <lineage>
        <taxon>Bacteria</taxon>
        <taxon>Bacillati</taxon>
        <taxon>Bacillota</taxon>
        <taxon>Clostridia</taxon>
        <taxon>Eubacteriales</taxon>
        <taxon>Eubacteriales Family XII. Incertae Sedis</taxon>
        <taxon>Fusibacter</taxon>
    </lineage>
</organism>
<dbReference type="PANTHER" id="PTHR42924">
    <property type="entry name" value="EXONUCLEASE"/>
    <property type="match status" value="1"/>
</dbReference>